<dbReference type="GO" id="GO:0005737">
    <property type="term" value="C:cytoplasm"/>
    <property type="evidence" value="ECO:0007669"/>
    <property type="project" value="TreeGrafter"/>
</dbReference>
<dbReference type="EMBL" id="CM026425">
    <property type="protein sequence ID" value="KAG0576158.1"/>
    <property type="molecule type" value="Genomic_DNA"/>
</dbReference>
<dbReference type="InterPro" id="IPR004360">
    <property type="entry name" value="Glyas_Fos-R_dOase_dom"/>
</dbReference>
<comment type="caution">
    <text evidence="3">The sequence shown here is derived from an EMBL/GenBank/DDBJ whole genome shotgun (WGS) entry which is preliminary data.</text>
</comment>
<dbReference type="PROSITE" id="PS51819">
    <property type="entry name" value="VOC"/>
    <property type="match status" value="1"/>
</dbReference>
<evidence type="ECO:0000313" key="4">
    <source>
        <dbReference type="Proteomes" id="UP000822688"/>
    </source>
</evidence>
<evidence type="ECO:0000259" key="2">
    <source>
        <dbReference type="PROSITE" id="PS51819"/>
    </source>
</evidence>
<evidence type="ECO:0000256" key="1">
    <source>
        <dbReference type="SAM" id="MobiDB-lite"/>
    </source>
</evidence>
<dbReference type="Proteomes" id="UP000822688">
    <property type="component" value="Chromosome 5"/>
</dbReference>
<gene>
    <name evidence="3" type="ORF">KC19_5G059600</name>
</gene>
<feature type="domain" description="VOC" evidence="2">
    <location>
        <begin position="63"/>
        <end position="186"/>
    </location>
</feature>
<dbReference type="InterPro" id="IPR037523">
    <property type="entry name" value="VOC_core"/>
</dbReference>
<evidence type="ECO:0000313" key="3">
    <source>
        <dbReference type="EMBL" id="KAG0576158.1"/>
    </source>
</evidence>
<dbReference type="Pfam" id="PF00903">
    <property type="entry name" value="Glyoxalase"/>
    <property type="match status" value="1"/>
</dbReference>
<dbReference type="InterPro" id="IPR029068">
    <property type="entry name" value="Glyas_Bleomycin-R_OHBP_Dase"/>
</dbReference>
<accession>A0A8T0I0T7</accession>
<dbReference type="GO" id="GO:0019243">
    <property type="term" value="P:methylglyoxal catabolic process to D-lactate via S-lactoyl-glutathione"/>
    <property type="evidence" value="ECO:0007669"/>
    <property type="project" value="TreeGrafter"/>
</dbReference>
<dbReference type="SUPFAM" id="SSF54593">
    <property type="entry name" value="Glyoxalase/Bleomycin resistance protein/Dihydroxybiphenyl dioxygenase"/>
    <property type="match status" value="1"/>
</dbReference>
<sequence length="324" mass="36982">MMPQIRMPANEDLDKILPPSPRSPHMYGSPEGMTYSSKLASPRAKTSPRTRMLKKWPRKDERRMLNVVYRVGNIEESIEYYQECLGMHILRRIDFPEDKYLTVFMGYGYEDNHLAVELTYNYGVTKYDLGNGLNHFGLAVPNVQATLNEIRKKGFPAPESTSKDLNGNVYAMIKDPTGYPFKLIQRAGMRERLWQVSFKVGDIGAAILFYQDAYGMFLLARNDYPLKQLTIGTEDVYKTANAVELQHGKTTRPPGPLPGIPTKIYGCLDPDAWKVVFVDNRDFSREQEPSSFIPRVTTSIELERNSAWRCLGFDPMFDKPPGGF</sequence>
<name>A0A8T0I0T7_CERPU</name>
<dbReference type="PANTHER" id="PTHR46036:SF5">
    <property type="entry name" value="LACTOYLGLUTATHIONE LYASE"/>
    <property type="match status" value="1"/>
</dbReference>
<dbReference type="GO" id="GO:0004462">
    <property type="term" value="F:lactoylglutathione lyase activity"/>
    <property type="evidence" value="ECO:0007669"/>
    <property type="project" value="TreeGrafter"/>
</dbReference>
<protein>
    <recommendedName>
        <fullName evidence="2">VOC domain-containing protein</fullName>
    </recommendedName>
</protein>
<dbReference type="PANTHER" id="PTHR46036">
    <property type="entry name" value="LACTOYLGLUTATHIONE LYASE"/>
    <property type="match status" value="1"/>
</dbReference>
<dbReference type="AlphaFoldDB" id="A0A8T0I0T7"/>
<feature type="region of interest" description="Disordered" evidence="1">
    <location>
        <begin position="1"/>
        <end position="51"/>
    </location>
</feature>
<proteinExistence type="predicted"/>
<keyword evidence="4" id="KW-1185">Reference proteome</keyword>
<reference evidence="3" key="1">
    <citation type="submission" date="2020-06" db="EMBL/GenBank/DDBJ databases">
        <title>WGS assembly of Ceratodon purpureus strain R40.</title>
        <authorList>
            <person name="Carey S.B."/>
            <person name="Jenkins J."/>
            <person name="Shu S."/>
            <person name="Lovell J.T."/>
            <person name="Sreedasyam A."/>
            <person name="Maumus F."/>
            <person name="Tiley G.P."/>
            <person name="Fernandez-Pozo N."/>
            <person name="Barry K."/>
            <person name="Chen C."/>
            <person name="Wang M."/>
            <person name="Lipzen A."/>
            <person name="Daum C."/>
            <person name="Saski C.A."/>
            <person name="Payton A.C."/>
            <person name="Mcbreen J.C."/>
            <person name="Conrad R.E."/>
            <person name="Kollar L.M."/>
            <person name="Olsson S."/>
            <person name="Huttunen S."/>
            <person name="Landis J.B."/>
            <person name="Wickett N.J."/>
            <person name="Johnson M.G."/>
            <person name="Rensing S.A."/>
            <person name="Grimwood J."/>
            <person name="Schmutz J."/>
            <person name="Mcdaniel S.F."/>
        </authorList>
    </citation>
    <scope>NUCLEOTIDE SEQUENCE</scope>
    <source>
        <strain evidence="3">R40</strain>
    </source>
</reference>
<dbReference type="Gene3D" id="3.10.180.10">
    <property type="entry name" value="2,3-Dihydroxybiphenyl 1,2-Dioxygenase, domain 1"/>
    <property type="match status" value="2"/>
</dbReference>
<organism evidence="3 4">
    <name type="scientific">Ceratodon purpureus</name>
    <name type="common">Fire moss</name>
    <name type="synonym">Dicranum purpureum</name>
    <dbReference type="NCBI Taxonomy" id="3225"/>
    <lineage>
        <taxon>Eukaryota</taxon>
        <taxon>Viridiplantae</taxon>
        <taxon>Streptophyta</taxon>
        <taxon>Embryophyta</taxon>
        <taxon>Bryophyta</taxon>
        <taxon>Bryophytina</taxon>
        <taxon>Bryopsida</taxon>
        <taxon>Dicranidae</taxon>
        <taxon>Pseudoditrichales</taxon>
        <taxon>Ditrichaceae</taxon>
        <taxon>Ceratodon</taxon>
    </lineage>
</organism>